<name>A0AAQ4R1V6_GASAC</name>
<dbReference type="GO" id="GO:0005886">
    <property type="term" value="C:plasma membrane"/>
    <property type="evidence" value="ECO:0007669"/>
    <property type="project" value="UniProtKB-SubCell"/>
</dbReference>
<evidence type="ECO:0000259" key="14">
    <source>
        <dbReference type="Pfam" id="PF15037"/>
    </source>
</evidence>
<feature type="chain" id="PRO_5042958564" description="SEFIR domain-containing protein" evidence="12">
    <location>
        <begin position="22"/>
        <end position="672"/>
    </location>
</feature>
<evidence type="ECO:0008006" key="17">
    <source>
        <dbReference type="Google" id="ProtNLM"/>
    </source>
</evidence>
<dbReference type="InterPro" id="IPR013568">
    <property type="entry name" value="SEFIR_dom"/>
</dbReference>
<evidence type="ECO:0000256" key="2">
    <source>
        <dbReference type="ARBA" id="ARBA00004479"/>
    </source>
</evidence>
<keyword evidence="4 11" id="KW-0812">Transmembrane</keyword>
<evidence type="ECO:0000256" key="9">
    <source>
        <dbReference type="ARBA" id="ARBA00023180"/>
    </source>
</evidence>
<keyword evidence="3" id="KW-1003">Cell membrane</keyword>
<accession>A0AAQ4R1V6</accession>
<feature type="transmembrane region" description="Helical" evidence="11">
    <location>
        <begin position="418"/>
        <end position="439"/>
    </location>
</feature>
<protein>
    <recommendedName>
        <fullName evidence="17">SEFIR domain-containing protein</fullName>
    </recommendedName>
</protein>
<evidence type="ECO:0000313" key="15">
    <source>
        <dbReference type="Ensembl" id="ENSGACP00000057624.1"/>
    </source>
</evidence>
<dbReference type="GeneTree" id="ENSGT00940000168503"/>
<dbReference type="InterPro" id="IPR039465">
    <property type="entry name" value="IL-17_rcpt-like"/>
</dbReference>
<evidence type="ECO:0000256" key="11">
    <source>
        <dbReference type="SAM" id="Phobius"/>
    </source>
</evidence>
<evidence type="ECO:0000256" key="6">
    <source>
        <dbReference type="ARBA" id="ARBA00022989"/>
    </source>
</evidence>
<reference evidence="15" key="3">
    <citation type="submission" date="2025-09" db="UniProtKB">
        <authorList>
            <consortium name="Ensembl"/>
        </authorList>
    </citation>
    <scope>IDENTIFICATION</scope>
</reference>
<reference evidence="15" key="2">
    <citation type="submission" date="2025-08" db="UniProtKB">
        <authorList>
            <consortium name="Ensembl"/>
        </authorList>
    </citation>
    <scope>IDENTIFICATION</scope>
</reference>
<keyword evidence="6 11" id="KW-1133">Transmembrane helix</keyword>
<sequence>MFLPGWSFWCVLFTLSHWALATSGYASHEVMCLQGLSDCTIEDTMLLAPEKNDVAVRNLNPYFKLCCRDGAQCALCLVMDAGIDFKPDNDAGGEDHSGYDEEDYSEEIVRNPRASVTLCYSPVSVMPSCKKVEFTVNHEALTQRDWAKFTVVIKKPAGVSFSTHVTVYSSKPTHLSREIDAPSLNEVCSQELQERVEQCRGKTSPLRTLFLRASCLRNEPFSFHSSLLVPRLISVINQKMSWVELKLADTNESLPSVCVQYEKNGTCLEWNRRPIPLYSVTPCMCFQVLNTKDELRRPQSCPFVNTDSLRGNVWQNVSVSMRLGQVNNAHSMLRWNLSAPCRLEGEVWLCHNELPCREVEGFRQQLATSTWRQNSQGQWVKKGVFDKIKIHLSPCVMVKLEGKVLGPFCLENTGRWRWSLLVVGLMLLVFLTVLAFYFLHDVVKEWVWSCRHGGFVKISNKGHVVLLSPPDVDDSVSESVCQLGAQLRNRGFNVLVDQCSRKEQCNLGPLPWLHGQLMEMNRRGGTFVLVLTHAALNRAEERAQRSKEVVKTTGDHTGLPEIISPYSDVFVASLSLIQADKQLGRAGEHFLLVTLGSHPKGDRRLPELLRGLPLFQLPSQTKALLHELTVGSSARGSGRRTWTGWEWITSGGRTKISQKASYGKGAEDEDIL</sequence>
<evidence type="ECO:0000259" key="13">
    <source>
        <dbReference type="Pfam" id="PF08357"/>
    </source>
</evidence>
<dbReference type="AlphaFoldDB" id="A0AAQ4R1V6"/>
<evidence type="ECO:0000256" key="7">
    <source>
        <dbReference type="ARBA" id="ARBA00023136"/>
    </source>
</evidence>
<dbReference type="PANTHER" id="PTHR15583">
    <property type="entry name" value="INTERLEUKIN-17 RECEPTOR"/>
    <property type="match status" value="1"/>
</dbReference>
<feature type="domain" description="Interleukin-17 receptor C/E N-terminal" evidence="14">
    <location>
        <begin position="280"/>
        <end position="410"/>
    </location>
</feature>
<comment type="subcellular location">
    <subcellularLocation>
        <location evidence="1">Cell membrane</location>
        <topology evidence="1">Single-pass membrane protein</topology>
    </subcellularLocation>
    <subcellularLocation>
        <location evidence="2">Membrane</location>
        <topology evidence="2">Single-pass type I membrane protein</topology>
    </subcellularLocation>
</comment>
<organism evidence="15 16">
    <name type="scientific">Gasterosteus aculeatus aculeatus</name>
    <name type="common">three-spined stickleback</name>
    <dbReference type="NCBI Taxonomy" id="481459"/>
    <lineage>
        <taxon>Eukaryota</taxon>
        <taxon>Metazoa</taxon>
        <taxon>Chordata</taxon>
        <taxon>Craniata</taxon>
        <taxon>Vertebrata</taxon>
        <taxon>Euteleostomi</taxon>
        <taxon>Actinopterygii</taxon>
        <taxon>Neopterygii</taxon>
        <taxon>Teleostei</taxon>
        <taxon>Neoteleostei</taxon>
        <taxon>Acanthomorphata</taxon>
        <taxon>Eupercaria</taxon>
        <taxon>Perciformes</taxon>
        <taxon>Cottioidei</taxon>
        <taxon>Gasterosteales</taxon>
        <taxon>Gasterosteidae</taxon>
        <taxon>Gasterosteus</taxon>
    </lineage>
</organism>
<dbReference type="InterPro" id="IPR027841">
    <property type="entry name" value="IL-17_rcpt_C/E_N"/>
</dbReference>
<proteinExistence type="predicted"/>
<evidence type="ECO:0000256" key="3">
    <source>
        <dbReference type="ARBA" id="ARBA00022475"/>
    </source>
</evidence>
<dbReference type="Ensembl" id="ENSGACT00000048088.1">
    <property type="protein sequence ID" value="ENSGACP00000057624.1"/>
    <property type="gene ID" value="ENSGACG00000001569.2"/>
</dbReference>
<reference evidence="15 16" key="1">
    <citation type="journal article" date="2021" name="G3 (Bethesda)">
        <title>Improved contiguity of the threespine stickleback genome using long-read sequencing.</title>
        <authorList>
            <person name="Nath S."/>
            <person name="Shaw D.E."/>
            <person name="White M.A."/>
        </authorList>
    </citation>
    <scope>NUCLEOTIDE SEQUENCE [LARGE SCALE GENOMIC DNA]</scope>
    <source>
        <strain evidence="15 16">Lake Benthic</strain>
    </source>
</reference>
<evidence type="ECO:0000256" key="5">
    <source>
        <dbReference type="ARBA" id="ARBA00022729"/>
    </source>
</evidence>
<keyword evidence="5 12" id="KW-0732">Signal</keyword>
<evidence type="ECO:0000256" key="12">
    <source>
        <dbReference type="SAM" id="SignalP"/>
    </source>
</evidence>
<evidence type="ECO:0000256" key="8">
    <source>
        <dbReference type="ARBA" id="ARBA00023170"/>
    </source>
</evidence>
<keyword evidence="9" id="KW-0325">Glycoprotein</keyword>
<feature type="signal peptide" evidence="12">
    <location>
        <begin position="1"/>
        <end position="21"/>
    </location>
</feature>
<keyword evidence="10" id="KW-0395">Inflammatory response</keyword>
<dbReference type="PANTHER" id="PTHR15583:SF12">
    <property type="entry name" value="INTERLEUKIN-17 RECEPTOR C"/>
    <property type="match status" value="1"/>
</dbReference>
<keyword evidence="7 11" id="KW-0472">Membrane</keyword>
<dbReference type="GO" id="GO:0006954">
    <property type="term" value="P:inflammatory response"/>
    <property type="evidence" value="ECO:0007669"/>
    <property type="project" value="UniProtKB-KW"/>
</dbReference>
<keyword evidence="16" id="KW-1185">Reference proteome</keyword>
<feature type="domain" description="SEFIR" evidence="13">
    <location>
        <begin position="474"/>
        <end position="628"/>
    </location>
</feature>
<dbReference type="GO" id="GO:0030368">
    <property type="term" value="F:interleukin-17 receptor activity"/>
    <property type="evidence" value="ECO:0007669"/>
    <property type="project" value="InterPro"/>
</dbReference>
<evidence type="ECO:0000313" key="16">
    <source>
        <dbReference type="Proteomes" id="UP000007635"/>
    </source>
</evidence>
<dbReference type="Pfam" id="PF15037">
    <property type="entry name" value="IL17_R_N"/>
    <property type="match status" value="1"/>
</dbReference>
<dbReference type="Gene3D" id="3.40.50.11530">
    <property type="match status" value="1"/>
</dbReference>
<dbReference type="Pfam" id="PF08357">
    <property type="entry name" value="SEFIR"/>
    <property type="match status" value="1"/>
</dbReference>
<evidence type="ECO:0000256" key="10">
    <source>
        <dbReference type="ARBA" id="ARBA00023198"/>
    </source>
</evidence>
<evidence type="ECO:0000256" key="1">
    <source>
        <dbReference type="ARBA" id="ARBA00004162"/>
    </source>
</evidence>
<evidence type="ECO:0000256" key="4">
    <source>
        <dbReference type="ARBA" id="ARBA00022692"/>
    </source>
</evidence>
<keyword evidence="8" id="KW-0675">Receptor</keyword>
<dbReference type="Proteomes" id="UP000007635">
    <property type="component" value="Chromosome XVII"/>
</dbReference>